<dbReference type="GO" id="GO:0006281">
    <property type="term" value="P:DNA repair"/>
    <property type="evidence" value="ECO:0007669"/>
    <property type="project" value="InterPro"/>
</dbReference>
<dbReference type="PANTHER" id="PTHR47642">
    <property type="entry name" value="ATP-DEPENDENT DNA HELICASE"/>
    <property type="match status" value="1"/>
</dbReference>
<dbReference type="RefSeq" id="YP_762450.1">
    <property type="nucleotide sequence ID" value="NC_008361.1"/>
</dbReference>
<reference evidence="2 3" key="1">
    <citation type="journal article" date="2006" name="J. Virol.">
        <title>Genomic sequence of Spodoptera frugiperda Ascovirus 1a, an enveloped, double-stranded DNA insect virus that manipulates apoptosis for viral reproduction.</title>
        <authorList>
            <person name="Bideshi D.K."/>
            <person name="Demattei M.V."/>
            <person name="Rouleux-Bonnin F."/>
            <person name="Stasiak K."/>
            <person name="Tan Y."/>
            <person name="Bigot S."/>
            <person name="Bigot Y."/>
            <person name="Federici B.A."/>
        </authorList>
    </citation>
    <scope>NUCLEOTIDE SEQUENCE [LARGE SCALE GENOMIC DNA]</scope>
    <source>
        <strain evidence="3">SvAV-1a</strain>
    </source>
</reference>
<dbReference type="KEGG" id="vg:4306222"/>
<dbReference type="Pfam" id="PF05970">
    <property type="entry name" value="PIF1"/>
    <property type="match status" value="1"/>
</dbReference>
<protein>
    <submittedName>
        <fullName evidence="2">26.3 kDa RecD exoV/alpha subunit</fullName>
    </submittedName>
</protein>
<dbReference type="GeneID" id="4306222"/>
<sequence length="234" mass="26321">MDQSSWTESQRVAFDGIIATYRKSVLDVQRSPVFVSGGGGTGKSFLLRKLCEHFRQISAKTLVTATQAIAAQLVDGRTVHSAFQLRRVRRHDGARFVSDIESFDYDVLIIDEVSMLSDTLMDTIESKLCQLKQCSAPFGGVFVVCFGDLLQLAPVQDNAVYMSKAWKYFKLVALTCSVRHRQDRKYDNLMSRLRIGDPSVVLEINEMCVRTSGRDRQGAVGQRHDRGGCEEFLR</sequence>
<organism evidence="2 3">
    <name type="scientific">Spodoptera frugiperda ascovirus 1a</name>
    <name type="common">SfAV-1a</name>
    <dbReference type="NCBI Taxonomy" id="113370"/>
    <lineage>
        <taxon>Viruses</taxon>
        <taxon>Varidnaviria</taxon>
        <taxon>Bamfordvirae</taxon>
        <taxon>Nucleocytoviricota</taxon>
        <taxon>Megaviricetes</taxon>
        <taxon>Pimascovirales</taxon>
        <taxon>Pimascovirales incertae sedis</taxon>
        <taxon>Ascoviridae</taxon>
        <taxon>Ascovirus</taxon>
        <taxon>Ascovirus sfav1a</taxon>
    </lineage>
</organism>
<dbReference type="OrthoDB" id="5394at10239"/>
<dbReference type="InterPro" id="IPR010285">
    <property type="entry name" value="DNA_helicase_pif1-like_DEAD"/>
</dbReference>
<dbReference type="InterPro" id="IPR051055">
    <property type="entry name" value="PIF1_helicase"/>
</dbReference>
<gene>
    <name evidence="2" type="primary">ORF095</name>
</gene>
<dbReference type="GO" id="GO:0000723">
    <property type="term" value="P:telomere maintenance"/>
    <property type="evidence" value="ECO:0007669"/>
    <property type="project" value="InterPro"/>
</dbReference>
<dbReference type="EMBL" id="AM398843">
    <property type="protein sequence ID" value="CAL44695.1"/>
    <property type="molecule type" value="Genomic_DNA"/>
</dbReference>
<dbReference type="SUPFAM" id="SSF52540">
    <property type="entry name" value="P-loop containing nucleoside triphosphate hydrolases"/>
    <property type="match status" value="1"/>
</dbReference>
<dbReference type="InterPro" id="IPR027417">
    <property type="entry name" value="P-loop_NTPase"/>
</dbReference>
<dbReference type="Proteomes" id="UP000008030">
    <property type="component" value="Segment"/>
</dbReference>
<evidence type="ECO:0000259" key="1">
    <source>
        <dbReference type="Pfam" id="PF05970"/>
    </source>
</evidence>
<dbReference type="Gene3D" id="3.40.50.300">
    <property type="entry name" value="P-loop containing nucleotide triphosphate hydrolases"/>
    <property type="match status" value="1"/>
</dbReference>
<name>Q0E506_SFAVA</name>
<organismHost>
    <name type="scientific">Spodoptera frugiperda</name>
    <name type="common">Fall armyworm</name>
    <dbReference type="NCBI Taxonomy" id="7108"/>
</organismHost>
<proteinExistence type="predicted"/>
<accession>Q0E506</accession>
<evidence type="ECO:0000313" key="2">
    <source>
        <dbReference type="EMBL" id="CAL44695.1"/>
    </source>
</evidence>
<feature type="domain" description="DNA helicase Pif1-like DEAD-box helicase" evidence="1">
    <location>
        <begin position="7"/>
        <end position="185"/>
    </location>
</feature>
<keyword evidence="3" id="KW-1185">Reference proteome</keyword>
<dbReference type="PANTHER" id="PTHR47642:SF5">
    <property type="entry name" value="ATP-DEPENDENT DNA HELICASE"/>
    <property type="match status" value="1"/>
</dbReference>
<dbReference type="GO" id="GO:0003678">
    <property type="term" value="F:DNA helicase activity"/>
    <property type="evidence" value="ECO:0007669"/>
    <property type="project" value="InterPro"/>
</dbReference>
<evidence type="ECO:0000313" key="3">
    <source>
        <dbReference type="Proteomes" id="UP000008030"/>
    </source>
</evidence>